<proteinExistence type="predicted"/>
<sequence>MNKETIFEMYQEGRPVKEIAEQVRRLENITSKKAEAKVVGVICAHKLAGKRGEL</sequence>
<gene>
    <name evidence="1" type="ORF">H8Z77_01835</name>
</gene>
<dbReference type="EMBL" id="JACOQK010000001">
    <property type="protein sequence ID" value="MBC5786762.1"/>
    <property type="molecule type" value="Genomic_DNA"/>
</dbReference>
<name>A0ABR7IPH0_9CLOT</name>
<comment type="caution">
    <text evidence="1">The sequence shown here is derived from an EMBL/GenBank/DDBJ whole genome shotgun (WGS) entry which is preliminary data.</text>
</comment>
<accession>A0ABR7IPH0</accession>
<dbReference type="RefSeq" id="WP_186995992.1">
    <property type="nucleotide sequence ID" value="NZ_JACOQK010000001.1"/>
</dbReference>
<protein>
    <submittedName>
        <fullName evidence="1">Uncharacterized protein</fullName>
    </submittedName>
</protein>
<organism evidence="1 2">
    <name type="scientific">Clostridium facile</name>
    <dbReference type="NCBI Taxonomy" id="2763035"/>
    <lineage>
        <taxon>Bacteria</taxon>
        <taxon>Bacillati</taxon>
        <taxon>Bacillota</taxon>
        <taxon>Clostridia</taxon>
        <taxon>Eubacteriales</taxon>
        <taxon>Clostridiaceae</taxon>
        <taxon>Clostridium</taxon>
    </lineage>
</organism>
<reference evidence="1 2" key="1">
    <citation type="submission" date="2020-08" db="EMBL/GenBank/DDBJ databases">
        <title>Genome public.</title>
        <authorList>
            <person name="Liu C."/>
            <person name="Sun Q."/>
        </authorList>
    </citation>
    <scope>NUCLEOTIDE SEQUENCE [LARGE SCALE GENOMIC DNA]</scope>
    <source>
        <strain evidence="1 2">NSJ-27</strain>
    </source>
</reference>
<keyword evidence="2" id="KW-1185">Reference proteome</keyword>
<dbReference type="Proteomes" id="UP000649151">
    <property type="component" value="Unassembled WGS sequence"/>
</dbReference>
<evidence type="ECO:0000313" key="1">
    <source>
        <dbReference type="EMBL" id="MBC5786762.1"/>
    </source>
</evidence>
<evidence type="ECO:0000313" key="2">
    <source>
        <dbReference type="Proteomes" id="UP000649151"/>
    </source>
</evidence>